<evidence type="ECO:0000256" key="1">
    <source>
        <dbReference type="SAM" id="MobiDB-lite"/>
    </source>
</evidence>
<name>A0A0D2QNQ6_GOSRA</name>
<dbReference type="AlphaFoldDB" id="A0A0D2QNQ6"/>
<proteinExistence type="predicted"/>
<dbReference type="Proteomes" id="UP000032304">
    <property type="component" value="Chromosome 3"/>
</dbReference>
<dbReference type="STRING" id="29730.A0A0D2QNQ6"/>
<organism evidence="2 3">
    <name type="scientific">Gossypium raimondii</name>
    <name type="common">Peruvian cotton</name>
    <name type="synonym">Gossypium klotzschianum subsp. raimondii</name>
    <dbReference type="NCBI Taxonomy" id="29730"/>
    <lineage>
        <taxon>Eukaryota</taxon>
        <taxon>Viridiplantae</taxon>
        <taxon>Streptophyta</taxon>
        <taxon>Embryophyta</taxon>
        <taxon>Tracheophyta</taxon>
        <taxon>Spermatophyta</taxon>
        <taxon>Magnoliopsida</taxon>
        <taxon>eudicotyledons</taxon>
        <taxon>Gunneridae</taxon>
        <taxon>Pentapetalae</taxon>
        <taxon>rosids</taxon>
        <taxon>malvids</taxon>
        <taxon>Malvales</taxon>
        <taxon>Malvaceae</taxon>
        <taxon>Malvoideae</taxon>
        <taxon>Gossypium</taxon>
    </lineage>
</organism>
<protein>
    <submittedName>
        <fullName evidence="2">Uncharacterized protein</fullName>
    </submittedName>
</protein>
<accession>A0A0D2QNQ6</accession>
<keyword evidence="3" id="KW-1185">Reference proteome</keyword>
<gene>
    <name evidence="2" type="ORF">B456_003G055500</name>
</gene>
<feature type="region of interest" description="Disordered" evidence="1">
    <location>
        <begin position="27"/>
        <end position="54"/>
    </location>
</feature>
<evidence type="ECO:0000313" key="2">
    <source>
        <dbReference type="EMBL" id="KJB18486.1"/>
    </source>
</evidence>
<dbReference type="EMBL" id="CM001742">
    <property type="protein sequence ID" value="KJB18486.1"/>
    <property type="molecule type" value="Genomic_DNA"/>
</dbReference>
<dbReference type="Gramene" id="KJB18486">
    <property type="protein sequence ID" value="KJB18486"/>
    <property type="gene ID" value="B456_003G055500"/>
</dbReference>
<sequence length="100" mass="11642">MILMRSMISMRLIFKFFFLERIDLTPQAGPPPHSMLPPKAEPRISSRESPNCSRTTRKRFFNQKEFSLDVGYLSKSFRNSIMYEGIIKDLTFSNSICNSL</sequence>
<evidence type="ECO:0000313" key="3">
    <source>
        <dbReference type="Proteomes" id="UP000032304"/>
    </source>
</evidence>
<reference evidence="2 3" key="1">
    <citation type="journal article" date="2012" name="Nature">
        <title>Repeated polyploidization of Gossypium genomes and the evolution of spinnable cotton fibres.</title>
        <authorList>
            <person name="Paterson A.H."/>
            <person name="Wendel J.F."/>
            <person name="Gundlach H."/>
            <person name="Guo H."/>
            <person name="Jenkins J."/>
            <person name="Jin D."/>
            <person name="Llewellyn D."/>
            <person name="Showmaker K.C."/>
            <person name="Shu S."/>
            <person name="Udall J."/>
            <person name="Yoo M.J."/>
            <person name="Byers R."/>
            <person name="Chen W."/>
            <person name="Doron-Faigenboim A."/>
            <person name="Duke M.V."/>
            <person name="Gong L."/>
            <person name="Grimwood J."/>
            <person name="Grover C."/>
            <person name="Grupp K."/>
            <person name="Hu G."/>
            <person name="Lee T.H."/>
            <person name="Li J."/>
            <person name="Lin L."/>
            <person name="Liu T."/>
            <person name="Marler B.S."/>
            <person name="Page J.T."/>
            <person name="Roberts A.W."/>
            <person name="Romanel E."/>
            <person name="Sanders W.S."/>
            <person name="Szadkowski E."/>
            <person name="Tan X."/>
            <person name="Tang H."/>
            <person name="Xu C."/>
            <person name="Wang J."/>
            <person name="Wang Z."/>
            <person name="Zhang D."/>
            <person name="Zhang L."/>
            <person name="Ashrafi H."/>
            <person name="Bedon F."/>
            <person name="Bowers J.E."/>
            <person name="Brubaker C.L."/>
            <person name="Chee P.W."/>
            <person name="Das S."/>
            <person name="Gingle A.R."/>
            <person name="Haigler C.H."/>
            <person name="Harker D."/>
            <person name="Hoffmann L.V."/>
            <person name="Hovav R."/>
            <person name="Jones D.C."/>
            <person name="Lemke C."/>
            <person name="Mansoor S."/>
            <person name="ur Rahman M."/>
            <person name="Rainville L.N."/>
            <person name="Rambani A."/>
            <person name="Reddy U.K."/>
            <person name="Rong J.K."/>
            <person name="Saranga Y."/>
            <person name="Scheffler B.E."/>
            <person name="Scheffler J.A."/>
            <person name="Stelly D.M."/>
            <person name="Triplett B.A."/>
            <person name="Van Deynze A."/>
            <person name="Vaslin M.F."/>
            <person name="Waghmare V.N."/>
            <person name="Walford S.A."/>
            <person name="Wright R.J."/>
            <person name="Zaki E.A."/>
            <person name="Zhang T."/>
            <person name="Dennis E.S."/>
            <person name="Mayer K.F."/>
            <person name="Peterson D.G."/>
            <person name="Rokhsar D.S."/>
            <person name="Wang X."/>
            <person name="Schmutz J."/>
        </authorList>
    </citation>
    <scope>NUCLEOTIDE SEQUENCE [LARGE SCALE GENOMIC DNA]</scope>
</reference>